<evidence type="ECO:0008006" key="13">
    <source>
        <dbReference type="Google" id="ProtNLM"/>
    </source>
</evidence>
<dbReference type="Proteomes" id="UP000694568">
    <property type="component" value="Unplaced"/>
</dbReference>
<reference evidence="11" key="1">
    <citation type="submission" date="2025-08" db="UniProtKB">
        <authorList>
            <consortium name="Ensembl"/>
        </authorList>
    </citation>
    <scope>IDENTIFICATION</scope>
</reference>
<comment type="similarity">
    <text evidence="2">Belongs to the DEAD box helicase family. DEAH subfamily. FANCM sub-subfamily.</text>
</comment>
<feature type="region of interest" description="Disordered" evidence="8">
    <location>
        <begin position="912"/>
        <end position="992"/>
    </location>
</feature>
<dbReference type="CDD" id="cd18033">
    <property type="entry name" value="DEXDc_FANCM"/>
    <property type="match status" value="1"/>
</dbReference>
<gene>
    <name evidence="11" type="primary">fancm</name>
</gene>
<dbReference type="GeneTree" id="ENSGT00940000156480"/>
<dbReference type="Ensembl" id="ENSSLUT00000060732.1">
    <property type="protein sequence ID" value="ENSSLUP00000059045.1"/>
    <property type="gene ID" value="ENSSLUG00000025293.1"/>
</dbReference>
<dbReference type="GO" id="GO:0000400">
    <property type="term" value="F:four-way junction DNA binding"/>
    <property type="evidence" value="ECO:0007669"/>
    <property type="project" value="TreeGrafter"/>
</dbReference>
<dbReference type="GO" id="GO:0036297">
    <property type="term" value="P:interstrand cross-link repair"/>
    <property type="evidence" value="ECO:0007669"/>
    <property type="project" value="TreeGrafter"/>
</dbReference>
<feature type="region of interest" description="Disordered" evidence="8">
    <location>
        <begin position="1007"/>
        <end position="1029"/>
    </location>
</feature>
<dbReference type="InterPro" id="IPR047418">
    <property type="entry name" value="XPF_nuclease_FANCM"/>
</dbReference>
<dbReference type="Gene3D" id="3.40.50.300">
    <property type="entry name" value="P-loop containing nucleotide triphosphate hydrolases"/>
    <property type="match status" value="2"/>
</dbReference>
<dbReference type="InterPro" id="IPR011545">
    <property type="entry name" value="DEAD/DEAH_box_helicase_dom"/>
</dbReference>
<dbReference type="GO" id="GO:0005634">
    <property type="term" value="C:nucleus"/>
    <property type="evidence" value="ECO:0007669"/>
    <property type="project" value="UniProtKB-SubCell"/>
</dbReference>
<organism evidence="11 12">
    <name type="scientific">Sander lucioperca</name>
    <name type="common">Pike-perch</name>
    <name type="synonym">Perca lucioperca</name>
    <dbReference type="NCBI Taxonomy" id="283035"/>
    <lineage>
        <taxon>Eukaryota</taxon>
        <taxon>Metazoa</taxon>
        <taxon>Chordata</taxon>
        <taxon>Craniata</taxon>
        <taxon>Vertebrata</taxon>
        <taxon>Euteleostomi</taxon>
        <taxon>Actinopterygii</taxon>
        <taxon>Neopterygii</taxon>
        <taxon>Teleostei</taxon>
        <taxon>Neoteleostei</taxon>
        <taxon>Acanthomorphata</taxon>
        <taxon>Eupercaria</taxon>
        <taxon>Perciformes</taxon>
        <taxon>Percoidei</taxon>
        <taxon>Percidae</taxon>
        <taxon>Luciopercinae</taxon>
        <taxon>Sander</taxon>
    </lineage>
</organism>
<feature type="domain" description="Helicase C-terminal" evidence="10">
    <location>
        <begin position="443"/>
        <end position="619"/>
    </location>
</feature>
<dbReference type="PROSITE" id="PS51194">
    <property type="entry name" value="HELICASE_CTER"/>
    <property type="match status" value="1"/>
</dbReference>
<dbReference type="GO" id="GO:0043138">
    <property type="term" value="F:3'-5' DNA helicase activity"/>
    <property type="evidence" value="ECO:0007669"/>
    <property type="project" value="InterPro"/>
</dbReference>
<feature type="region of interest" description="Disordered" evidence="8">
    <location>
        <begin position="637"/>
        <end position="665"/>
    </location>
</feature>
<keyword evidence="4" id="KW-0378">Hydrolase</keyword>
<dbReference type="Gene3D" id="3.40.50.10130">
    <property type="match status" value="1"/>
</dbReference>
<dbReference type="AlphaFoldDB" id="A0A8D0AQU9"/>
<accession>A0A8D0AQU9</accession>
<dbReference type="InterPro" id="IPR006166">
    <property type="entry name" value="ERCC4_domain"/>
</dbReference>
<feature type="domain" description="Helicase ATP-binding" evidence="9">
    <location>
        <begin position="133"/>
        <end position="301"/>
    </location>
</feature>
<dbReference type="Pfam" id="PF16783">
    <property type="entry name" value="FANCM-MHF_bd"/>
    <property type="match status" value="1"/>
</dbReference>
<dbReference type="Pfam" id="PF02732">
    <property type="entry name" value="ERCC4"/>
    <property type="match status" value="1"/>
</dbReference>
<keyword evidence="5" id="KW-0347">Helicase</keyword>
<evidence type="ECO:0000256" key="4">
    <source>
        <dbReference type="ARBA" id="ARBA00022801"/>
    </source>
</evidence>
<evidence type="ECO:0000259" key="10">
    <source>
        <dbReference type="PROSITE" id="PS51194"/>
    </source>
</evidence>
<feature type="compositionally biased region" description="Acidic residues" evidence="8">
    <location>
        <begin position="777"/>
        <end position="793"/>
    </location>
</feature>
<dbReference type="SMART" id="SM00490">
    <property type="entry name" value="HELICc"/>
    <property type="match status" value="1"/>
</dbReference>
<dbReference type="CDD" id="cd20077">
    <property type="entry name" value="XPF_nuclease_FANCM"/>
    <property type="match status" value="1"/>
</dbReference>
<comment type="subcellular location">
    <subcellularLocation>
        <location evidence="1">Nucleus</location>
    </subcellularLocation>
</comment>
<dbReference type="GO" id="GO:0005524">
    <property type="term" value="F:ATP binding"/>
    <property type="evidence" value="ECO:0007669"/>
    <property type="project" value="UniProtKB-KW"/>
</dbReference>
<protein>
    <recommendedName>
        <fullName evidence="13">Fanconi anemia group M protein</fullName>
    </recommendedName>
</protein>
<dbReference type="Pfam" id="PF00271">
    <property type="entry name" value="Helicase_C"/>
    <property type="match status" value="1"/>
</dbReference>
<evidence type="ECO:0000256" key="6">
    <source>
        <dbReference type="ARBA" id="ARBA00022840"/>
    </source>
</evidence>
<dbReference type="SMART" id="SM00891">
    <property type="entry name" value="ERCC4"/>
    <property type="match status" value="1"/>
</dbReference>
<dbReference type="InterPro" id="IPR010994">
    <property type="entry name" value="RuvA_2-like"/>
</dbReference>
<feature type="region of interest" description="Disordered" evidence="8">
    <location>
        <begin position="1"/>
        <end position="86"/>
    </location>
</feature>
<dbReference type="GO" id="GO:0004518">
    <property type="term" value="F:nuclease activity"/>
    <property type="evidence" value="ECO:0007669"/>
    <property type="project" value="InterPro"/>
</dbReference>
<sequence>MSSGSNQRTLFQTWGASVPQNKVVQPNKDDKKAAGRRRTTPSNTAQVTTTDPPQNRLWSQIGQESTHTTVNPVRTEDPKPAYEDQDDDDDLMVVAVYEAEKSLHLGNANYFHSSAQVWIYPTNYPIREYQLKISEAALFQNTLVCLPTGLGKTFIASVVMYNFYRWYPSGKIVFMAPTKPLVAQQIEACYKVMGIPQAHMAELTGTTAAKHRQVVWRTKRVFFLTPQVMVNDLSRETCPAQQVKCVVIDEAHKAQGNHAYSQVIRQLCSQTLQFRILALSATPGGDTKSVQSVISNLLISHIELRSEESPDIQAHSHQRSLEKVVVPLGEALSAHQVRYLQVLEKFMSRLVQNRVMAHKDLRTLSKYQIILARDQFRKNPPPCIKGPQHGMLEGTFALCISLYHGYELLMQMGLRSLFFYIQGIMDGSREMSRARNELQRTPTLVDLYREMEAMFVKPSAGSGPQEVSTRVMIFSSFRESVQEIAAMLNRHAPLIRVMTFMGQASGKGVKGFTQKEQLEVVFRFRQGGFNTLVSTCVGEEGLDIGEVDLIVCFDAQKSPIRLVQRMGRTGRKRQGRIVVILAEGREERTYNQSQSNKRSVDKSIISKKSAFHMYPNSPRMLPDGVNPTLHKMHITCGQFDHQESSRRSVRGRRSHSEGRGSATSDGFLSSTEYSIWASTMRLDEDEAHPTLKRSHFMTLPTDLPPQEVSKSGPPSRELSLWEWRHWQHKALPTNVVDHSLRCHHFIKVMELVDGMREENEVRTGITTRRQFLDEEAELSEEGADMSSDEEDGEEQNHSLEGFVVDNTHFSQGLNDSEMQCVYLKSVRSPAVQGKFKMSYRNHHNMDIFSQVPEMDETYAEDSFVVGSEVEEVGSSEEEEAEDIELMPEDSYTEGQRQYATRRRVFLHKARVGAGGKPTAGSAPEQRAGVKTKRARVIRIDDSSEEEKEEVGKKKSHTIGEGVAVPLWPKAVQPKPSRLQQQQKPTASSSSSIASKVSLLSRVQALPATSSVPQTSSAQDSSVREPPAPSGPVCILVDSRCISSGVELMTSLRQRHAATVHICSLDGSYFIVSNRMAVDRHSQSDLAATQNRKRLAERVNSLQGLFERVCLIVEKDRTKPGEASRPFQRTRYYDSTLTALVRTGVRLLWSDGAEVSAGLLADLARLEQRKGQGIAVPLEVKGQHKQQALQLYLGLPSVSYVHALSMSHNFRSIAQLINSSIEAIQKGGCMTRSRAEEIYRFLRYSCDSFLMNTSKAGKSS</sequence>
<dbReference type="CDD" id="cd12091">
    <property type="entry name" value="FANCM_ID"/>
    <property type="match status" value="1"/>
</dbReference>
<dbReference type="SUPFAM" id="SSF52980">
    <property type="entry name" value="Restriction endonuclease-like"/>
    <property type="match status" value="1"/>
</dbReference>
<feature type="compositionally biased region" description="Polar residues" evidence="8">
    <location>
        <begin position="40"/>
        <end position="72"/>
    </location>
</feature>
<dbReference type="CDD" id="cd18801">
    <property type="entry name" value="SF2_C_FANCM_Hef"/>
    <property type="match status" value="1"/>
</dbReference>
<evidence type="ECO:0000256" key="5">
    <source>
        <dbReference type="ARBA" id="ARBA00022806"/>
    </source>
</evidence>
<keyword evidence="12" id="KW-1185">Reference proteome</keyword>
<reference evidence="11" key="2">
    <citation type="submission" date="2025-09" db="UniProtKB">
        <authorList>
            <consortium name="Ensembl"/>
        </authorList>
    </citation>
    <scope>IDENTIFICATION</scope>
</reference>
<dbReference type="InterPro" id="IPR011335">
    <property type="entry name" value="Restrct_endonuc-II-like"/>
</dbReference>
<dbReference type="GO" id="GO:0045003">
    <property type="term" value="P:double-strand break repair via synthesis-dependent strand annealing"/>
    <property type="evidence" value="ECO:0007669"/>
    <property type="project" value="TreeGrafter"/>
</dbReference>
<keyword evidence="7" id="KW-0539">Nucleus</keyword>
<evidence type="ECO:0000256" key="1">
    <source>
        <dbReference type="ARBA" id="ARBA00004123"/>
    </source>
</evidence>
<dbReference type="SUPFAM" id="SSF47781">
    <property type="entry name" value="RuvA domain 2-like"/>
    <property type="match status" value="1"/>
</dbReference>
<evidence type="ECO:0000256" key="2">
    <source>
        <dbReference type="ARBA" id="ARBA00009889"/>
    </source>
</evidence>
<dbReference type="SUPFAM" id="SSF52540">
    <property type="entry name" value="P-loop containing nucleoside triphosphate hydrolases"/>
    <property type="match status" value="1"/>
</dbReference>
<evidence type="ECO:0000259" key="9">
    <source>
        <dbReference type="PROSITE" id="PS51192"/>
    </source>
</evidence>
<evidence type="ECO:0000313" key="11">
    <source>
        <dbReference type="Ensembl" id="ENSSLUP00000059045.1"/>
    </source>
</evidence>
<dbReference type="Gene3D" id="1.10.150.20">
    <property type="entry name" value="5' to 3' exonuclease, C-terminal subdomain"/>
    <property type="match status" value="1"/>
</dbReference>
<evidence type="ECO:0000256" key="7">
    <source>
        <dbReference type="ARBA" id="ARBA00023242"/>
    </source>
</evidence>
<evidence type="ECO:0000313" key="12">
    <source>
        <dbReference type="Proteomes" id="UP000694568"/>
    </source>
</evidence>
<name>A0A8D0AQU9_SANLU</name>
<dbReference type="FunFam" id="3.40.50.300:FF:000861">
    <property type="entry name" value="Fanconi anemia, complementation group M"/>
    <property type="match status" value="1"/>
</dbReference>
<dbReference type="InterPro" id="IPR027417">
    <property type="entry name" value="P-loop_NTPase"/>
</dbReference>
<feature type="compositionally biased region" description="Polar residues" evidence="8">
    <location>
        <begin position="1"/>
        <end position="24"/>
    </location>
</feature>
<dbReference type="InterPro" id="IPR014001">
    <property type="entry name" value="Helicase_ATP-bd"/>
</dbReference>
<dbReference type="Pfam" id="PF00270">
    <property type="entry name" value="DEAD"/>
    <property type="match status" value="1"/>
</dbReference>
<dbReference type="InterPro" id="IPR031879">
    <property type="entry name" value="FANCM-MHF-bd"/>
</dbReference>
<keyword evidence="6" id="KW-0067">ATP-binding</keyword>
<dbReference type="GO" id="GO:0009378">
    <property type="term" value="F:four-way junction helicase activity"/>
    <property type="evidence" value="ECO:0007669"/>
    <property type="project" value="TreeGrafter"/>
</dbReference>
<dbReference type="PANTHER" id="PTHR14025:SF20">
    <property type="entry name" value="FANCONI ANEMIA GROUP M PROTEIN"/>
    <property type="match status" value="1"/>
</dbReference>
<dbReference type="InterPro" id="IPR001650">
    <property type="entry name" value="Helicase_C-like"/>
</dbReference>
<dbReference type="SMART" id="SM00487">
    <property type="entry name" value="DEXDc"/>
    <property type="match status" value="1"/>
</dbReference>
<evidence type="ECO:0000256" key="8">
    <source>
        <dbReference type="SAM" id="MobiDB-lite"/>
    </source>
</evidence>
<feature type="region of interest" description="Disordered" evidence="8">
    <location>
        <begin position="777"/>
        <end position="796"/>
    </location>
</feature>
<keyword evidence="3" id="KW-0547">Nucleotide-binding</keyword>
<dbReference type="GO" id="GO:0016787">
    <property type="term" value="F:hydrolase activity"/>
    <property type="evidence" value="ECO:0007669"/>
    <property type="project" value="UniProtKB-KW"/>
</dbReference>
<feature type="compositionally biased region" description="Polar residues" evidence="8">
    <location>
        <begin position="1007"/>
        <end position="1020"/>
    </location>
</feature>
<dbReference type="InterPro" id="IPR044749">
    <property type="entry name" value="FANCM_DEXDc"/>
</dbReference>
<dbReference type="PROSITE" id="PS51192">
    <property type="entry name" value="HELICASE_ATP_BIND_1"/>
    <property type="match status" value="1"/>
</dbReference>
<dbReference type="InterPro" id="IPR039686">
    <property type="entry name" value="FANCM/Mph1-like_ID"/>
</dbReference>
<proteinExistence type="inferred from homology"/>
<dbReference type="PANTHER" id="PTHR14025">
    <property type="entry name" value="FANCONI ANEMIA GROUP M FANCM FAMILY MEMBER"/>
    <property type="match status" value="1"/>
</dbReference>
<evidence type="ECO:0000256" key="3">
    <source>
        <dbReference type="ARBA" id="ARBA00022741"/>
    </source>
</evidence>